<dbReference type="Proteomes" id="UP000639004">
    <property type="component" value="Unassembled WGS sequence"/>
</dbReference>
<name>A0ABS0TYM1_SERPR</name>
<dbReference type="EMBL" id="JAEHSL010000017">
    <property type="protein sequence ID" value="MBI6182345.1"/>
    <property type="molecule type" value="Genomic_DNA"/>
</dbReference>
<dbReference type="InterPro" id="IPR052517">
    <property type="entry name" value="GlcG_carb_metab_protein"/>
</dbReference>
<proteinExistence type="predicted"/>
<dbReference type="Pfam" id="PF03928">
    <property type="entry name" value="HbpS-like"/>
    <property type="match status" value="1"/>
</dbReference>
<evidence type="ECO:0000313" key="2">
    <source>
        <dbReference type="Proteomes" id="UP000639004"/>
    </source>
</evidence>
<accession>A0ABS0TYM1</accession>
<sequence length="136" mass="13779">MFEQISRDAIRKITSLAQERKQAVCISIVDNAGLLRSFLRMDGAVAGAIDVSIKKARTAALFGSDSATLGLEARPGGSIYSLESTNGGLISFGGGVVLRDDQGAILGAVGVAGATLDLDQQLALSGVAATSAAGRV</sequence>
<dbReference type="Gene3D" id="3.30.450.150">
    <property type="entry name" value="Haem-degrading domain"/>
    <property type="match status" value="1"/>
</dbReference>
<dbReference type="SUPFAM" id="SSF143744">
    <property type="entry name" value="GlcG-like"/>
    <property type="match status" value="1"/>
</dbReference>
<dbReference type="InterPro" id="IPR005624">
    <property type="entry name" value="PduO/GlcC-like"/>
</dbReference>
<dbReference type="PANTHER" id="PTHR34309">
    <property type="entry name" value="SLR1406 PROTEIN"/>
    <property type="match status" value="1"/>
</dbReference>
<keyword evidence="2" id="KW-1185">Reference proteome</keyword>
<reference evidence="1 2" key="1">
    <citation type="submission" date="2020-12" db="EMBL/GenBank/DDBJ databases">
        <title>Enhanced detection system for hospital associated transmission using whole genome sequencing surveillance.</title>
        <authorList>
            <person name="Harrison L.H."/>
            <person name="Van Tyne D."/>
            <person name="Marsh J.W."/>
            <person name="Griffith M.P."/>
            <person name="Snyder D.J."/>
            <person name="Cooper V.S."/>
            <person name="Mustapha M."/>
        </authorList>
    </citation>
    <scope>NUCLEOTIDE SEQUENCE [LARGE SCALE GENOMIC DNA]</scope>
    <source>
        <strain evidence="1 2">SER00238</strain>
    </source>
</reference>
<dbReference type="InterPro" id="IPR038084">
    <property type="entry name" value="PduO/GlcC-like_sf"/>
</dbReference>
<organism evidence="1 2">
    <name type="scientific">Serratia proteamaculans</name>
    <dbReference type="NCBI Taxonomy" id="28151"/>
    <lineage>
        <taxon>Bacteria</taxon>
        <taxon>Pseudomonadati</taxon>
        <taxon>Pseudomonadota</taxon>
        <taxon>Gammaproteobacteria</taxon>
        <taxon>Enterobacterales</taxon>
        <taxon>Yersiniaceae</taxon>
        <taxon>Serratia</taxon>
    </lineage>
</organism>
<dbReference type="PANTHER" id="PTHR34309:SF1">
    <property type="entry name" value="PROTEIN GLCG"/>
    <property type="match status" value="1"/>
</dbReference>
<evidence type="ECO:0000313" key="1">
    <source>
        <dbReference type="EMBL" id="MBI6182345.1"/>
    </source>
</evidence>
<gene>
    <name evidence="1" type="ORF">JEQ07_18350</name>
</gene>
<comment type="caution">
    <text evidence="1">The sequence shown here is derived from an EMBL/GenBank/DDBJ whole genome shotgun (WGS) entry which is preliminary data.</text>
</comment>
<protein>
    <submittedName>
        <fullName evidence="1">Heme-binding protein</fullName>
    </submittedName>
</protein>